<dbReference type="InterPro" id="IPR002638">
    <property type="entry name" value="Quinolinate_PRibosylTrfase_C"/>
</dbReference>
<dbReference type="InterPro" id="IPR037128">
    <property type="entry name" value="Quinolinate_PRibosylTase_N_sf"/>
</dbReference>
<evidence type="ECO:0000259" key="9">
    <source>
        <dbReference type="Pfam" id="PF02749"/>
    </source>
</evidence>
<keyword evidence="4 10" id="KW-0436">Ligase</keyword>
<dbReference type="Gene3D" id="3.90.1170.20">
    <property type="entry name" value="Quinolinate phosphoribosyl transferase, N-terminal domain"/>
    <property type="match status" value="1"/>
</dbReference>
<reference evidence="10 11" key="1">
    <citation type="submission" date="2018-06" db="EMBL/GenBank/DDBJ databases">
        <title>Extensive metabolic versatility and redundancy in microbially diverse, dynamic hydrothermal sediments.</title>
        <authorList>
            <person name="Dombrowski N."/>
            <person name="Teske A."/>
            <person name="Baker B.J."/>
        </authorList>
    </citation>
    <scope>NUCLEOTIDE SEQUENCE [LARGE SCALE GENOMIC DNA]</scope>
    <source>
        <strain evidence="10">B3_G15</strain>
    </source>
</reference>
<evidence type="ECO:0000256" key="4">
    <source>
        <dbReference type="ARBA" id="ARBA00022598"/>
    </source>
</evidence>
<dbReference type="AlphaFoldDB" id="A0A662DCL2"/>
<dbReference type="PIRSF" id="PIRSF000484">
    <property type="entry name" value="NAPRT"/>
    <property type="match status" value="1"/>
</dbReference>
<dbReference type="Pfam" id="PF02749">
    <property type="entry name" value="QRPTase_N"/>
    <property type="match status" value="1"/>
</dbReference>
<comment type="catalytic activity">
    <reaction evidence="7">
        <text>5-phospho-alpha-D-ribose 1-diphosphate + nicotinate + ATP + H2O = nicotinate beta-D-ribonucleotide + ADP + phosphate + diphosphate</text>
        <dbReference type="Rhea" id="RHEA:36163"/>
        <dbReference type="ChEBI" id="CHEBI:15377"/>
        <dbReference type="ChEBI" id="CHEBI:30616"/>
        <dbReference type="ChEBI" id="CHEBI:32544"/>
        <dbReference type="ChEBI" id="CHEBI:33019"/>
        <dbReference type="ChEBI" id="CHEBI:43474"/>
        <dbReference type="ChEBI" id="CHEBI:57502"/>
        <dbReference type="ChEBI" id="CHEBI:58017"/>
        <dbReference type="ChEBI" id="CHEBI:456216"/>
        <dbReference type="EC" id="6.3.4.21"/>
    </reaction>
</comment>
<dbReference type="InterPro" id="IPR013785">
    <property type="entry name" value="Aldolase_TIM"/>
</dbReference>
<evidence type="ECO:0000256" key="7">
    <source>
        <dbReference type="ARBA" id="ARBA00048668"/>
    </source>
</evidence>
<dbReference type="EC" id="6.3.4.21" evidence="2"/>
<evidence type="ECO:0000256" key="2">
    <source>
        <dbReference type="ARBA" id="ARBA00013236"/>
    </source>
</evidence>
<evidence type="ECO:0000256" key="6">
    <source>
        <dbReference type="ARBA" id="ARBA00022679"/>
    </source>
</evidence>
<comment type="pathway">
    <text evidence="1">Cofactor biosynthesis; NAD(+) biosynthesis; nicotinate D-ribonucleotide from nicotinate: step 1/1.</text>
</comment>
<dbReference type="InterPro" id="IPR053190">
    <property type="entry name" value="NAPRTase-like"/>
</dbReference>
<organism evidence="10 11">
    <name type="scientific">Aerophobetes bacterium</name>
    <dbReference type="NCBI Taxonomy" id="2030807"/>
    <lineage>
        <taxon>Bacteria</taxon>
        <taxon>Candidatus Aerophobota</taxon>
    </lineage>
</organism>
<dbReference type="InterPro" id="IPR036068">
    <property type="entry name" value="Nicotinate_pribotase-like_C"/>
</dbReference>
<dbReference type="GO" id="GO:0004516">
    <property type="term" value="F:nicotinate phosphoribosyltransferase activity"/>
    <property type="evidence" value="ECO:0007669"/>
    <property type="project" value="UniProtKB-EC"/>
</dbReference>
<keyword evidence="5" id="KW-0662">Pyridine nucleotide biosynthesis</keyword>
<feature type="domain" description="Quinolinate phosphoribosyl transferase N-terminal" evidence="9">
    <location>
        <begin position="17"/>
        <end position="111"/>
    </location>
</feature>
<dbReference type="GO" id="GO:0009435">
    <property type="term" value="P:NAD+ biosynthetic process"/>
    <property type="evidence" value="ECO:0007669"/>
    <property type="project" value="UniProtKB-UniPathway"/>
</dbReference>
<evidence type="ECO:0000313" key="11">
    <source>
        <dbReference type="Proteomes" id="UP000280417"/>
    </source>
</evidence>
<dbReference type="SUPFAM" id="SSF54675">
    <property type="entry name" value="Nicotinate/Quinolinate PRTase N-terminal domain-like"/>
    <property type="match status" value="1"/>
</dbReference>
<dbReference type="SUPFAM" id="SSF51690">
    <property type="entry name" value="Nicotinate/Quinolinate PRTase C-terminal domain-like"/>
    <property type="match status" value="1"/>
</dbReference>
<dbReference type="Pfam" id="PF01729">
    <property type="entry name" value="QRPTase_C"/>
    <property type="match status" value="1"/>
</dbReference>
<dbReference type="Gene3D" id="3.20.20.70">
    <property type="entry name" value="Aldolase class I"/>
    <property type="match status" value="1"/>
</dbReference>
<evidence type="ECO:0000256" key="1">
    <source>
        <dbReference type="ARBA" id="ARBA00004952"/>
    </source>
</evidence>
<sequence>MFHIFTEEKIKKGSITDVYFERTVKIIKEKKLDKTVAAEVRAANLPCGYRWAILAGMEEALTLLEGLPVKVWAMPEGTLFHSMEPVLLIEGKYSEFATYETCLLGFLCQASGIATRAARCRVLSGGKPVYHFGARRMHPGVTLMIDRASYIGGCEGVAVGESARFIGERPVGTIPHSLVLLAGDTIKSIKLFDQVIEPDVKRVALIDTLGDEKFETLRVAEELGKDLFAVRIDTPASRRGNILEILKEIRWELDLRGYSHIKLFVSGGLDERKIYELNKVADAFGVGTWISNAPVVDFALDIVEIEGKPIAKKGKYSGRKQVWRCSSCGSTKVLPWKEKPSVCECGEYPGPLLKLMIDEGRLTEPFASPKKIREYVLQQIKKVEIGEV</sequence>
<evidence type="ECO:0000256" key="3">
    <source>
        <dbReference type="ARBA" id="ARBA00022553"/>
    </source>
</evidence>
<dbReference type="PANTHER" id="PTHR43202">
    <property type="entry name" value="NICOTINATE-NUCLEOTIDE PYROPHOSPHORYLASE"/>
    <property type="match status" value="1"/>
</dbReference>
<keyword evidence="10" id="KW-0328">Glycosyltransferase</keyword>
<feature type="domain" description="Quinolinate phosphoribosyl transferase C-terminal" evidence="8">
    <location>
        <begin position="113"/>
        <end position="301"/>
    </location>
</feature>
<evidence type="ECO:0000256" key="5">
    <source>
        <dbReference type="ARBA" id="ARBA00022642"/>
    </source>
</evidence>
<keyword evidence="6 10" id="KW-0808">Transferase</keyword>
<name>A0A662DCL2_UNCAE</name>
<accession>A0A662DCL2</accession>
<comment type="caution">
    <text evidence="10">The sequence shown here is derived from an EMBL/GenBank/DDBJ whole genome shotgun (WGS) entry which is preliminary data.</text>
</comment>
<dbReference type="EMBL" id="QMQA01000209">
    <property type="protein sequence ID" value="RLE11909.1"/>
    <property type="molecule type" value="Genomic_DNA"/>
</dbReference>
<protein>
    <recommendedName>
        <fullName evidence="2">nicotinate phosphoribosyltransferase</fullName>
        <ecNumber evidence="2">6.3.4.21</ecNumber>
    </recommendedName>
</protein>
<evidence type="ECO:0000259" key="8">
    <source>
        <dbReference type="Pfam" id="PF01729"/>
    </source>
</evidence>
<dbReference type="UniPathway" id="UPA00253">
    <property type="reaction ID" value="UER00457"/>
</dbReference>
<evidence type="ECO:0000313" key="10">
    <source>
        <dbReference type="EMBL" id="RLE11909.1"/>
    </source>
</evidence>
<dbReference type="GO" id="GO:0004514">
    <property type="term" value="F:nicotinate-nucleotide diphosphorylase (carboxylating) activity"/>
    <property type="evidence" value="ECO:0007669"/>
    <property type="project" value="InterPro"/>
</dbReference>
<dbReference type="PANTHER" id="PTHR43202:SF1">
    <property type="entry name" value="NICOTINATE PHOSPHORIBOSYLTRANSFERASE"/>
    <property type="match status" value="1"/>
</dbReference>
<dbReference type="InterPro" id="IPR022412">
    <property type="entry name" value="Quinolinate_PRibosylTrfase_N"/>
</dbReference>
<dbReference type="InterPro" id="IPR007229">
    <property type="entry name" value="Nic_PRibTrfase-Fam"/>
</dbReference>
<dbReference type="InterPro" id="IPR035809">
    <property type="entry name" value="NAPRTase_arc-type"/>
</dbReference>
<proteinExistence type="predicted"/>
<gene>
    <name evidence="10" type="ORF">DRJ04_07160</name>
</gene>
<keyword evidence="3" id="KW-0597">Phosphoprotein</keyword>
<dbReference type="CDD" id="cd01571">
    <property type="entry name" value="NAPRTase_B"/>
    <property type="match status" value="1"/>
</dbReference>
<dbReference type="Proteomes" id="UP000280417">
    <property type="component" value="Unassembled WGS sequence"/>
</dbReference>
<dbReference type="NCBIfam" id="NF006415">
    <property type="entry name" value="PRK08662.1"/>
    <property type="match status" value="1"/>
</dbReference>